<sequence>MPPKKAFNPKRACDICYAKKTVCLLPTPEGPCERCVYRNLECTFDREKPSKKRRIRNSSSNASSESQALAQRVRQLENALAINQADPRPGESRCHIASPKEPGTAASLAASSLTRGRNGVVLSTRSPCSFLSSSTVTNTCSPVTADDSAGVDVSAYQLGPNWFFNGIPIFSEEGIKWLSARTDQNVKSEEFLIPITDPSALSLIESPGEICHLPDQDETRRILNALFESPFRLTFPVIDESLFERTMQIAYDPVDKNMASATQLAARACVLAVLSITTWSTASHQSTQILDREMCAAKAQIILVNLAENISLDTLQAIILLQLQKSFKGRWKGAAFFNSISCRMICSLRGHIYTSPKSDRESTFSERERNHTRTLFWLCYMLDKDVSLRTGNPPLLTETYCDLTAPVGTEDCAYFPTTDLSPELTSPASRPLAPLASNLSGDTCLSHMKEKVCRQLFSAQAMRYNDDQLLLNIRQLDDEIERWRISLPSDVRPALSVSHNSLPHSAEGDIQLIARRMSLQLEYHHLMTVVHTTVRKCTPGDANESEGLHAVVHSSFDLSLEASRSTILCLRFLLSIIAEQSFPFFTSYFTTAALAIFLDIVIHPLGPQAQLDLELLMSAANTIKSIPSQNLAQDEIILVKEKSKFVMRLVWLGTCAITKADREKDFVNS</sequence>
<name>A0A9W9SKI5_9EURO</name>
<dbReference type="EMBL" id="JAPZBU010000011">
    <property type="protein sequence ID" value="KAJ5379409.1"/>
    <property type="molecule type" value="Genomic_DNA"/>
</dbReference>
<accession>A0A9W9SKI5</accession>
<evidence type="ECO:0000256" key="6">
    <source>
        <dbReference type="ARBA" id="ARBA00023242"/>
    </source>
</evidence>
<organism evidence="9 10">
    <name type="scientific">Penicillium cosmopolitanum</name>
    <dbReference type="NCBI Taxonomy" id="1131564"/>
    <lineage>
        <taxon>Eukaryota</taxon>
        <taxon>Fungi</taxon>
        <taxon>Dikarya</taxon>
        <taxon>Ascomycota</taxon>
        <taxon>Pezizomycotina</taxon>
        <taxon>Eurotiomycetes</taxon>
        <taxon>Eurotiomycetidae</taxon>
        <taxon>Eurotiales</taxon>
        <taxon>Aspergillaceae</taxon>
        <taxon>Penicillium</taxon>
    </lineage>
</organism>
<comment type="subcellular location">
    <subcellularLocation>
        <location evidence="1">Nucleus</location>
    </subcellularLocation>
</comment>
<evidence type="ECO:0000313" key="9">
    <source>
        <dbReference type="EMBL" id="KAJ5379409.1"/>
    </source>
</evidence>
<evidence type="ECO:0000256" key="7">
    <source>
        <dbReference type="SAM" id="MobiDB-lite"/>
    </source>
</evidence>
<keyword evidence="2" id="KW-0479">Metal-binding</keyword>
<dbReference type="PROSITE" id="PS50048">
    <property type="entry name" value="ZN2_CY6_FUNGAL_2"/>
    <property type="match status" value="1"/>
</dbReference>
<evidence type="ECO:0000256" key="4">
    <source>
        <dbReference type="ARBA" id="ARBA00023125"/>
    </source>
</evidence>
<protein>
    <recommendedName>
        <fullName evidence="8">Zn(2)-C6 fungal-type domain-containing protein</fullName>
    </recommendedName>
</protein>
<dbReference type="OrthoDB" id="4116913at2759"/>
<dbReference type="GeneID" id="81376145"/>
<dbReference type="PANTHER" id="PTHR46910">
    <property type="entry name" value="TRANSCRIPTION FACTOR PDR1"/>
    <property type="match status" value="1"/>
</dbReference>
<keyword evidence="10" id="KW-1185">Reference proteome</keyword>
<evidence type="ECO:0000256" key="5">
    <source>
        <dbReference type="ARBA" id="ARBA00023163"/>
    </source>
</evidence>
<dbReference type="Pfam" id="PF04082">
    <property type="entry name" value="Fungal_trans"/>
    <property type="match status" value="1"/>
</dbReference>
<dbReference type="Proteomes" id="UP001147747">
    <property type="component" value="Unassembled WGS sequence"/>
</dbReference>
<keyword evidence="4" id="KW-0238">DNA-binding</keyword>
<dbReference type="SUPFAM" id="SSF57701">
    <property type="entry name" value="Zn2/Cys6 DNA-binding domain"/>
    <property type="match status" value="1"/>
</dbReference>
<dbReference type="PANTHER" id="PTHR46910:SF37">
    <property type="entry name" value="ZN(II)2CYS6 TRANSCRIPTION FACTOR (EUROFUNG)"/>
    <property type="match status" value="1"/>
</dbReference>
<evidence type="ECO:0000256" key="1">
    <source>
        <dbReference type="ARBA" id="ARBA00004123"/>
    </source>
</evidence>
<dbReference type="InterPro" id="IPR007219">
    <property type="entry name" value="XnlR_reg_dom"/>
</dbReference>
<evidence type="ECO:0000313" key="10">
    <source>
        <dbReference type="Proteomes" id="UP001147747"/>
    </source>
</evidence>
<feature type="compositionally biased region" description="Low complexity" evidence="7">
    <location>
        <begin position="57"/>
        <end position="66"/>
    </location>
</feature>
<reference evidence="9" key="2">
    <citation type="journal article" date="2023" name="IMA Fungus">
        <title>Comparative genomic study of the Penicillium genus elucidates a diverse pangenome and 15 lateral gene transfer events.</title>
        <authorList>
            <person name="Petersen C."/>
            <person name="Sorensen T."/>
            <person name="Nielsen M.R."/>
            <person name="Sondergaard T.E."/>
            <person name="Sorensen J.L."/>
            <person name="Fitzpatrick D.A."/>
            <person name="Frisvad J.C."/>
            <person name="Nielsen K.L."/>
        </authorList>
    </citation>
    <scope>NUCLEOTIDE SEQUENCE</scope>
    <source>
        <strain evidence="9">IBT 29677</strain>
    </source>
</reference>
<dbReference type="GO" id="GO:0006351">
    <property type="term" value="P:DNA-templated transcription"/>
    <property type="evidence" value="ECO:0007669"/>
    <property type="project" value="InterPro"/>
</dbReference>
<dbReference type="InterPro" id="IPR050987">
    <property type="entry name" value="AtrR-like"/>
</dbReference>
<dbReference type="SMART" id="SM00066">
    <property type="entry name" value="GAL4"/>
    <property type="match status" value="1"/>
</dbReference>
<dbReference type="GO" id="GO:0008270">
    <property type="term" value="F:zinc ion binding"/>
    <property type="evidence" value="ECO:0007669"/>
    <property type="project" value="InterPro"/>
</dbReference>
<dbReference type="RefSeq" id="XP_056483195.1">
    <property type="nucleotide sequence ID" value="XM_056637165.1"/>
</dbReference>
<feature type="region of interest" description="Disordered" evidence="7">
    <location>
        <begin position="82"/>
        <end position="101"/>
    </location>
</feature>
<gene>
    <name evidence="9" type="ORF">N7509_012528</name>
</gene>
<dbReference type="GO" id="GO:0003677">
    <property type="term" value="F:DNA binding"/>
    <property type="evidence" value="ECO:0007669"/>
    <property type="project" value="UniProtKB-KW"/>
</dbReference>
<dbReference type="CDD" id="cd00067">
    <property type="entry name" value="GAL4"/>
    <property type="match status" value="1"/>
</dbReference>
<dbReference type="Gene3D" id="4.10.240.10">
    <property type="entry name" value="Zn(2)-C6 fungal-type DNA-binding domain"/>
    <property type="match status" value="1"/>
</dbReference>
<comment type="caution">
    <text evidence="9">The sequence shown here is derived from an EMBL/GenBank/DDBJ whole genome shotgun (WGS) entry which is preliminary data.</text>
</comment>
<dbReference type="AlphaFoldDB" id="A0A9W9SKI5"/>
<dbReference type="CDD" id="cd12148">
    <property type="entry name" value="fungal_TF_MHR"/>
    <property type="match status" value="1"/>
</dbReference>
<feature type="region of interest" description="Disordered" evidence="7">
    <location>
        <begin position="48"/>
        <end position="68"/>
    </location>
</feature>
<dbReference type="InterPro" id="IPR001138">
    <property type="entry name" value="Zn2Cys6_DnaBD"/>
</dbReference>
<evidence type="ECO:0000256" key="2">
    <source>
        <dbReference type="ARBA" id="ARBA00022723"/>
    </source>
</evidence>
<evidence type="ECO:0000259" key="8">
    <source>
        <dbReference type="PROSITE" id="PS50048"/>
    </source>
</evidence>
<dbReference type="SMART" id="SM00906">
    <property type="entry name" value="Fungal_trans"/>
    <property type="match status" value="1"/>
</dbReference>
<proteinExistence type="predicted"/>
<evidence type="ECO:0000256" key="3">
    <source>
        <dbReference type="ARBA" id="ARBA00023015"/>
    </source>
</evidence>
<reference evidence="9" key="1">
    <citation type="submission" date="2022-12" db="EMBL/GenBank/DDBJ databases">
        <authorList>
            <person name="Petersen C."/>
        </authorList>
    </citation>
    <scope>NUCLEOTIDE SEQUENCE</scope>
    <source>
        <strain evidence="9">IBT 29677</strain>
    </source>
</reference>
<dbReference type="InterPro" id="IPR036864">
    <property type="entry name" value="Zn2-C6_fun-type_DNA-bd_sf"/>
</dbReference>
<keyword evidence="6" id="KW-0539">Nucleus</keyword>
<dbReference type="GO" id="GO:0000981">
    <property type="term" value="F:DNA-binding transcription factor activity, RNA polymerase II-specific"/>
    <property type="evidence" value="ECO:0007669"/>
    <property type="project" value="InterPro"/>
</dbReference>
<keyword evidence="3" id="KW-0805">Transcription regulation</keyword>
<feature type="domain" description="Zn(2)-C6 fungal-type" evidence="8">
    <location>
        <begin position="12"/>
        <end position="44"/>
    </location>
</feature>
<keyword evidence="5" id="KW-0804">Transcription</keyword>
<dbReference type="GO" id="GO:0005634">
    <property type="term" value="C:nucleus"/>
    <property type="evidence" value="ECO:0007669"/>
    <property type="project" value="UniProtKB-SubCell"/>
</dbReference>